<reference evidence="4" key="1">
    <citation type="submission" date="2015-11" db="EMBL/GenBank/DDBJ databases">
        <authorList>
            <person name="Dugat-Bony E."/>
        </authorList>
    </citation>
    <scope>NUCLEOTIDE SEQUENCE [LARGE SCALE GENOMIC DNA]</scope>
    <source>
        <strain evidence="4">Mu292</strain>
    </source>
</reference>
<keyword evidence="3" id="KW-0560">Oxidoreductase</keyword>
<dbReference type="EMBL" id="FAUH01000009">
    <property type="protein sequence ID" value="CUU66209.1"/>
    <property type="molecule type" value="Genomic_DNA"/>
</dbReference>
<name>A0A0X2NN05_9CORY</name>
<dbReference type="RefSeq" id="WP_082796461.1">
    <property type="nucleotide sequence ID" value="NZ_FAUH01000009.1"/>
</dbReference>
<dbReference type="NCBIfam" id="TIGR04030">
    <property type="entry name" value="perox_Avi_7169"/>
    <property type="match status" value="1"/>
</dbReference>
<dbReference type="PANTHER" id="PTHR35446">
    <property type="entry name" value="SI:CH211-175M2.5"/>
    <property type="match status" value="1"/>
</dbReference>
<dbReference type="SUPFAM" id="SSF69118">
    <property type="entry name" value="AhpD-like"/>
    <property type="match status" value="2"/>
</dbReference>
<dbReference type="PANTHER" id="PTHR35446:SF2">
    <property type="entry name" value="CARBOXYMUCONOLACTONE DECARBOXYLASE-LIKE DOMAIN-CONTAINING PROTEIN"/>
    <property type="match status" value="1"/>
</dbReference>
<dbReference type="Pfam" id="PF02627">
    <property type="entry name" value="CMD"/>
    <property type="match status" value="1"/>
</dbReference>
<dbReference type="AlphaFoldDB" id="A0A0X2NN05"/>
<accession>A0A0X2NN05</accession>
<sequence>MTTESAAGTTTDSADIIDFLADLDPTSEVSGPVARLRHNRTQARDSAQQSFRALFEPETPGDFTLAERYAVAAFVAGLHGGATAAARATSLYTDLLVDELDGNATETETNALITTLAAVVSDARAHVNAAGVPTPYGVYREPDLADESVPGPEFHLLEAQKKVLGSRLAAALEFTHLLVLHPRDSRAERLQPLADAGWSPTEVVRLGQLVSFLTFQIRTAHGLGVLATKFVPQGDVRRPGKHAGARQADAPQRPVHADAAPGTGVNAGFDVITYPDLVRPRGFVSHPLGWVPWVPPVEESDLTERQKVALVDPLRAKSEYFRLLARDPEALEARTLTDKDIFYNVTDGAGRAERELSAAVTSRFNGCVYCASVHTGRAIAESADDEDAAAKADAIQRLCDEGVSADLGSALWNAIRDASVALATVPVRFGAPHVTALRDAGLSGGEIIDVINAAAFFNWANRLMLSLGEPELPKRFR</sequence>
<dbReference type="OrthoDB" id="3667834at2"/>
<keyword evidence="3" id="KW-0575">Peroxidase</keyword>
<evidence type="ECO:0000259" key="2">
    <source>
        <dbReference type="Pfam" id="PF02627"/>
    </source>
</evidence>
<dbReference type="GO" id="GO:0051920">
    <property type="term" value="F:peroxiredoxin activity"/>
    <property type="evidence" value="ECO:0007669"/>
    <property type="project" value="InterPro"/>
</dbReference>
<dbReference type="InterPro" id="IPR023982">
    <property type="entry name" value="CHP04029_CMD-like"/>
</dbReference>
<dbReference type="InterPro" id="IPR004675">
    <property type="entry name" value="AhpD_core"/>
</dbReference>
<feature type="region of interest" description="Disordered" evidence="1">
    <location>
        <begin position="237"/>
        <end position="261"/>
    </location>
</feature>
<dbReference type="NCBIfam" id="TIGR04029">
    <property type="entry name" value="CMD_Avi_7170"/>
    <property type="match status" value="1"/>
</dbReference>
<dbReference type="InterPro" id="IPR003779">
    <property type="entry name" value="CMD-like"/>
</dbReference>
<dbReference type="Proteomes" id="UP000182498">
    <property type="component" value="Unassembled WGS sequence"/>
</dbReference>
<dbReference type="NCBIfam" id="TIGR01926">
    <property type="entry name" value="peroxid_rel"/>
    <property type="match status" value="1"/>
</dbReference>
<gene>
    <name evidence="3" type="ORF">CVAR292_01547</name>
</gene>
<dbReference type="InterPro" id="IPR023923">
    <property type="entry name" value="AhpD_Avi7169"/>
</dbReference>
<organism evidence="3 4">
    <name type="scientific">Corynebacterium variabile</name>
    <dbReference type="NCBI Taxonomy" id="1727"/>
    <lineage>
        <taxon>Bacteria</taxon>
        <taxon>Bacillati</taxon>
        <taxon>Actinomycetota</taxon>
        <taxon>Actinomycetes</taxon>
        <taxon>Mycobacteriales</taxon>
        <taxon>Corynebacteriaceae</taxon>
        <taxon>Corynebacterium</taxon>
    </lineage>
</organism>
<dbReference type="InterPro" id="IPR029032">
    <property type="entry name" value="AhpD-like"/>
</dbReference>
<feature type="domain" description="Carboxymuconolactone decarboxylase-like" evidence="2">
    <location>
        <begin position="328"/>
        <end position="390"/>
    </location>
</feature>
<dbReference type="Gene3D" id="1.20.1290.10">
    <property type="entry name" value="AhpD-like"/>
    <property type="match status" value="2"/>
</dbReference>
<evidence type="ECO:0000256" key="1">
    <source>
        <dbReference type="SAM" id="MobiDB-lite"/>
    </source>
</evidence>
<keyword evidence="4" id="KW-1185">Reference proteome</keyword>
<dbReference type="NCBIfam" id="TIGR00778">
    <property type="entry name" value="ahpD_dom"/>
    <property type="match status" value="1"/>
</dbReference>
<proteinExistence type="predicted"/>
<dbReference type="InterPro" id="IPR010195">
    <property type="entry name" value="Uncharacterised_peroxidase-rel"/>
</dbReference>
<evidence type="ECO:0000313" key="4">
    <source>
        <dbReference type="Proteomes" id="UP000182498"/>
    </source>
</evidence>
<protein>
    <submittedName>
        <fullName evidence="3">Uncharacterized peroxidase-related enzyme</fullName>
    </submittedName>
</protein>
<evidence type="ECO:0000313" key="3">
    <source>
        <dbReference type="EMBL" id="CUU66209.1"/>
    </source>
</evidence>